<reference evidence="3 4" key="1">
    <citation type="submission" date="2024-06" db="EMBL/GenBank/DDBJ databases">
        <title>Sorghum-associated microbial communities from plants grown in Nebraska, USA.</title>
        <authorList>
            <person name="Schachtman D."/>
        </authorList>
    </citation>
    <scope>NUCLEOTIDE SEQUENCE [LARGE SCALE GENOMIC DNA]</scope>
    <source>
        <strain evidence="3 4">2709</strain>
    </source>
</reference>
<dbReference type="CDD" id="cd07012">
    <property type="entry name" value="PBP2_Bug_TTT"/>
    <property type="match status" value="1"/>
</dbReference>
<proteinExistence type="inferred from homology"/>
<dbReference type="PIRSF" id="PIRSF017082">
    <property type="entry name" value="YflP"/>
    <property type="match status" value="1"/>
</dbReference>
<name>A0ABV2Q818_9BURK</name>
<organism evidence="3 4">
    <name type="scientific">Ottowia thiooxydans</name>
    <dbReference type="NCBI Taxonomy" id="219182"/>
    <lineage>
        <taxon>Bacteria</taxon>
        <taxon>Pseudomonadati</taxon>
        <taxon>Pseudomonadota</taxon>
        <taxon>Betaproteobacteria</taxon>
        <taxon>Burkholderiales</taxon>
        <taxon>Comamonadaceae</taxon>
        <taxon>Ottowia</taxon>
    </lineage>
</organism>
<dbReference type="PANTHER" id="PTHR42928:SF5">
    <property type="entry name" value="BLR1237 PROTEIN"/>
    <property type="match status" value="1"/>
</dbReference>
<dbReference type="PANTHER" id="PTHR42928">
    <property type="entry name" value="TRICARBOXYLATE-BINDING PROTEIN"/>
    <property type="match status" value="1"/>
</dbReference>
<dbReference type="Proteomes" id="UP001549320">
    <property type="component" value="Unassembled WGS sequence"/>
</dbReference>
<feature type="chain" id="PRO_5046711027" evidence="2">
    <location>
        <begin position="31"/>
        <end position="333"/>
    </location>
</feature>
<dbReference type="SUPFAM" id="SSF53850">
    <property type="entry name" value="Periplasmic binding protein-like II"/>
    <property type="match status" value="1"/>
</dbReference>
<dbReference type="Pfam" id="PF03401">
    <property type="entry name" value="TctC"/>
    <property type="match status" value="1"/>
</dbReference>
<dbReference type="Gene3D" id="3.40.190.150">
    <property type="entry name" value="Bordetella uptake gene, domain 1"/>
    <property type="match status" value="1"/>
</dbReference>
<accession>A0ABV2Q818</accession>
<evidence type="ECO:0000256" key="2">
    <source>
        <dbReference type="SAM" id="SignalP"/>
    </source>
</evidence>
<keyword evidence="2" id="KW-0732">Signal</keyword>
<protein>
    <submittedName>
        <fullName evidence="3">Tripartite-type tricarboxylate transporter receptor subunit TctC</fullName>
    </submittedName>
</protein>
<evidence type="ECO:0000313" key="4">
    <source>
        <dbReference type="Proteomes" id="UP001549320"/>
    </source>
</evidence>
<comment type="similarity">
    <text evidence="1">Belongs to the UPF0065 (bug) family.</text>
</comment>
<comment type="caution">
    <text evidence="3">The sequence shown here is derived from an EMBL/GenBank/DDBJ whole genome shotgun (WGS) entry which is preliminary data.</text>
</comment>
<gene>
    <name evidence="3" type="ORF">ABIE13_002282</name>
</gene>
<dbReference type="EMBL" id="JBEPSH010000004">
    <property type="protein sequence ID" value="MET4577171.1"/>
    <property type="molecule type" value="Genomic_DNA"/>
</dbReference>
<feature type="signal peptide" evidence="2">
    <location>
        <begin position="1"/>
        <end position="30"/>
    </location>
</feature>
<evidence type="ECO:0000313" key="3">
    <source>
        <dbReference type="EMBL" id="MET4577171.1"/>
    </source>
</evidence>
<dbReference type="InterPro" id="IPR005064">
    <property type="entry name" value="BUG"/>
</dbReference>
<dbReference type="RefSeq" id="WP_354443338.1">
    <property type="nucleotide sequence ID" value="NZ_JBEPSH010000004.1"/>
</dbReference>
<dbReference type="InterPro" id="IPR042100">
    <property type="entry name" value="Bug_dom1"/>
</dbReference>
<keyword evidence="4" id="KW-1185">Reference proteome</keyword>
<keyword evidence="3" id="KW-0675">Receptor</keyword>
<dbReference type="Gene3D" id="3.40.190.10">
    <property type="entry name" value="Periplasmic binding protein-like II"/>
    <property type="match status" value="1"/>
</dbReference>
<sequence length="333" mass="35410">MNPGLRKSTAALLSGMVTCSLLMAGASASAQTADTFPTKPVRIMYPFSPGGGMEVVLRVMAEGMQKSMGQPVIVDNRTGAGGAIAANAAATAPADGYTLFVGPVGIAAITPHLRKLPYDAQKDLLPVAKLSEFYPAYTISNNLPIKNLQEFIAYAKAHPGEISYATSGVGSQGHLGGEIMQKNWGIKMTHVPYKGAAEITTDLIAGRVNMSSDVTMLQYAKQGKMKLLATQSPQRLADFPDVPLVSEAGVPDPGTRGTWFGAFAPKGTPQAVIDRLAAEFEKALKQSDVAVRMTPYAMVPAFAGPAAFRKQWEQDYELYGRTIKELGLKLDSP</sequence>
<evidence type="ECO:0000256" key="1">
    <source>
        <dbReference type="ARBA" id="ARBA00006987"/>
    </source>
</evidence>